<organism evidence="2 3">
    <name type="scientific">Acidobacterium capsulatum (strain ATCC 51196 / DSM 11244 / BCRC 80197 / JCM 7670 / NBRC 15755 / NCIMB 13165 / 161)</name>
    <dbReference type="NCBI Taxonomy" id="240015"/>
    <lineage>
        <taxon>Bacteria</taxon>
        <taxon>Pseudomonadati</taxon>
        <taxon>Acidobacteriota</taxon>
        <taxon>Terriglobia</taxon>
        <taxon>Terriglobales</taxon>
        <taxon>Acidobacteriaceae</taxon>
        <taxon>Acidobacterium</taxon>
    </lineage>
</organism>
<dbReference type="InterPro" id="IPR003961">
    <property type="entry name" value="FN3_dom"/>
</dbReference>
<evidence type="ECO:0000313" key="3">
    <source>
        <dbReference type="Proteomes" id="UP000002207"/>
    </source>
</evidence>
<dbReference type="Gene3D" id="2.40.10.500">
    <property type="match status" value="1"/>
</dbReference>
<evidence type="ECO:0000313" key="2">
    <source>
        <dbReference type="EMBL" id="ACO31680.1"/>
    </source>
</evidence>
<dbReference type="SUPFAM" id="SSF63829">
    <property type="entry name" value="Calcium-dependent phosphotriesterase"/>
    <property type="match status" value="2"/>
</dbReference>
<reference evidence="2 3" key="1">
    <citation type="journal article" date="2009" name="Appl. Environ. Microbiol.">
        <title>Three genomes from the phylum Acidobacteria provide insight into the lifestyles of these microorganisms in soils.</title>
        <authorList>
            <person name="Ward N.L."/>
            <person name="Challacombe J.F."/>
            <person name="Janssen P.H."/>
            <person name="Henrissat B."/>
            <person name="Coutinho P.M."/>
            <person name="Wu M."/>
            <person name="Xie G."/>
            <person name="Haft D.H."/>
            <person name="Sait M."/>
            <person name="Badger J."/>
            <person name="Barabote R.D."/>
            <person name="Bradley B."/>
            <person name="Brettin T.S."/>
            <person name="Brinkac L.M."/>
            <person name="Bruce D."/>
            <person name="Creasy T."/>
            <person name="Daugherty S.C."/>
            <person name="Davidsen T.M."/>
            <person name="DeBoy R.T."/>
            <person name="Detter J.C."/>
            <person name="Dodson R.J."/>
            <person name="Durkin A.S."/>
            <person name="Ganapathy A."/>
            <person name="Gwinn-Giglio M."/>
            <person name="Han C.S."/>
            <person name="Khouri H."/>
            <person name="Kiss H."/>
            <person name="Kothari S.P."/>
            <person name="Madupu R."/>
            <person name="Nelson K.E."/>
            <person name="Nelson W.C."/>
            <person name="Paulsen I."/>
            <person name="Penn K."/>
            <person name="Ren Q."/>
            <person name="Rosovitz M.J."/>
            <person name="Selengut J.D."/>
            <person name="Shrivastava S."/>
            <person name="Sullivan S.A."/>
            <person name="Tapia R."/>
            <person name="Thompson L.S."/>
            <person name="Watkins K.L."/>
            <person name="Yang Q."/>
            <person name="Yu C."/>
            <person name="Zafar N."/>
            <person name="Zhou L."/>
            <person name="Kuske C.R."/>
        </authorList>
    </citation>
    <scope>NUCLEOTIDE SEQUENCE [LARGE SCALE GENOMIC DNA]</scope>
    <source>
        <strain evidence="3">ATCC 51196 / DSM 11244 / BCRC 80197 / JCM 7670 / NBRC 15755 / NCIMB 13165 / 161</strain>
    </source>
</reference>
<dbReference type="KEGG" id="aca:ACP_2769"/>
<sequence length="738" mass="77881">MIRRLARLSLLGFALVSLAATLHAQGTQLWTESSYQGLEGGTPHGAAIASDGRLLPGPASKLIDTTPSTYVWGVAAGKQGNAYLATGSPASVLRVTPDGKSTTLFTTKDLSVQAITVGPHGSVYAATMPSGKVYKLAPDTPNQSAAKATVVFDSSKIKGNPKYIWALLFGPDGDLYIATGAPAAIYKVAPGGQPTLFYQSDEPHIRALAFAPNGDLIAGSDGSGLVYRISKSGKAYVIYDAPKKEITSLAVAPNGTIYAAGVGGKGKNTLPPLPASSGSGSTVTATITIVTAGSVQAASSNTLIPDGTQIYEIAPSGAPRVLWSGHNDIVYALHWSKDGLIAASGNSGHIYRIHESGQFEDIAHLDASQATSLAATKDGLYVATANAGKLYRLSNGAAPHSSYVSDVFDAGVFAQWGRAEVETTTPSLVQLYARTGNVENPARAWSDWHPVALGHASGNLGVENSRFLQWKLVLQPGASVSSVGINYLPVNVAPVVDEVVIAPGVRVNAAALEQQGPQQVTVNFPSQEQNDASSGGDSTNGPLAGFLDRADITVRWRAHDDNGDTLVYSLYYRAPGEQNWMPLKRRTRRTWFTFPASLLPNGRYRVMVVASDAPSHNPGEALTSSRVSDQFLVDTAPPAITALRAQRDGNRLHVTFTATDPVSPVARAVFSLDAGRWQYIEPVGHISDNLTEHYDFYVPLAKNPPAVSPEVADPNEHLITVRVHDRNGNAATASTLAH</sequence>
<dbReference type="STRING" id="240015.ACP_2769"/>
<dbReference type="PANTHER" id="PTHR40274">
    <property type="entry name" value="VIRGINIAMYCIN B LYASE"/>
    <property type="match status" value="1"/>
</dbReference>
<dbReference type="EMBL" id="CP001472">
    <property type="protein sequence ID" value="ACO31680.1"/>
    <property type="molecule type" value="Genomic_DNA"/>
</dbReference>
<dbReference type="HOGENOM" id="CLU_383503_0_0_0"/>
<dbReference type="SMART" id="SM00320">
    <property type="entry name" value="WD40"/>
    <property type="match status" value="2"/>
</dbReference>
<dbReference type="SUPFAM" id="SSF49265">
    <property type="entry name" value="Fibronectin type III"/>
    <property type="match status" value="1"/>
</dbReference>
<dbReference type="InterPro" id="IPR036116">
    <property type="entry name" value="FN3_sf"/>
</dbReference>
<feature type="chain" id="PRO_5002909096" evidence="1">
    <location>
        <begin position="20"/>
        <end position="738"/>
    </location>
</feature>
<dbReference type="eggNOG" id="COG3386">
    <property type="taxonomic scope" value="Bacteria"/>
</dbReference>
<dbReference type="CDD" id="cd00063">
    <property type="entry name" value="FN3"/>
    <property type="match status" value="1"/>
</dbReference>
<dbReference type="InParanoid" id="C1F377"/>
<evidence type="ECO:0000256" key="1">
    <source>
        <dbReference type="SAM" id="SignalP"/>
    </source>
</evidence>
<dbReference type="InterPro" id="IPR015943">
    <property type="entry name" value="WD40/YVTN_repeat-like_dom_sf"/>
</dbReference>
<feature type="signal peptide" evidence="1">
    <location>
        <begin position="1"/>
        <end position="19"/>
    </location>
</feature>
<keyword evidence="1" id="KW-0732">Signal</keyword>
<dbReference type="InterPro" id="IPR051344">
    <property type="entry name" value="Vgb"/>
</dbReference>
<name>C1F377_ACIC5</name>
<proteinExistence type="predicted"/>
<dbReference type="AlphaFoldDB" id="C1F377"/>
<dbReference type="Pfam" id="PF00400">
    <property type="entry name" value="WD40"/>
    <property type="match status" value="2"/>
</dbReference>
<dbReference type="Proteomes" id="UP000002207">
    <property type="component" value="Chromosome"/>
</dbReference>
<keyword evidence="3" id="KW-1185">Reference proteome</keyword>
<protein>
    <submittedName>
        <fullName evidence="2">Conserved domain protein</fullName>
    </submittedName>
</protein>
<dbReference type="RefSeq" id="WP_015897830.1">
    <property type="nucleotide sequence ID" value="NC_012483.1"/>
</dbReference>
<dbReference type="PANTHER" id="PTHR40274:SF3">
    <property type="entry name" value="VIRGINIAMYCIN B LYASE"/>
    <property type="match status" value="1"/>
</dbReference>
<gene>
    <name evidence="2" type="ordered locus">ACP_2769</name>
</gene>
<dbReference type="Gene3D" id="2.60.40.10">
    <property type="entry name" value="Immunoglobulins"/>
    <property type="match status" value="1"/>
</dbReference>
<dbReference type="InterPro" id="IPR001680">
    <property type="entry name" value="WD40_rpt"/>
</dbReference>
<dbReference type="InterPro" id="IPR013783">
    <property type="entry name" value="Ig-like_fold"/>
</dbReference>
<dbReference type="Gene3D" id="2.130.10.10">
    <property type="entry name" value="YVTN repeat-like/Quinoprotein amine dehydrogenase"/>
    <property type="match status" value="2"/>
</dbReference>
<accession>C1F377</accession>